<dbReference type="Proteomes" id="UP000254051">
    <property type="component" value="Unassembled WGS sequence"/>
</dbReference>
<dbReference type="RefSeq" id="WP_109711247.1">
    <property type="nucleotide sequence ID" value="NZ_QGDS01000006.1"/>
</dbReference>
<dbReference type="GO" id="GO:0006083">
    <property type="term" value="P:acetate metabolic process"/>
    <property type="evidence" value="ECO:0007669"/>
    <property type="project" value="InterPro"/>
</dbReference>
<dbReference type="InterPro" id="IPR037171">
    <property type="entry name" value="NagB/RpiA_transferase-like"/>
</dbReference>
<comment type="similarity">
    <text evidence="1">Belongs to the acetyl-CoA hydrolase/transferase family.</text>
</comment>
<dbReference type="InterPro" id="IPR003702">
    <property type="entry name" value="ActCoA_hydro_N"/>
</dbReference>
<reference evidence="6" key="1">
    <citation type="submission" date="2017-07" db="EMBL/GenBank/DDBJ databases">
        <authorList>
            <person name="Varghese N."/>
            <person name="Submissions S."/>
        </authorList>
    </citation>
    <scope>NUCLEOTIDE SEQUENCE [LARGE SCALE GENOMIC DNA]</scope>
    <source>
        <strain evidence="6">NLAE-zl-C134</strain>
    </source>
</reference>
<keyword evidence="6" id="KW-1185">Reference proteome</keyword>
<dbReference type="Gene3D" id="3.30.750.70">
    <property type="entry name" value="4-hydroxybutyrate coenzyme like domains"/>
    <property type="match status" value="1"/>
</dbReference>
<dbReference type="InterPro" id="IPR026888">
    <property type="entry name" value="AcetylCoA_hyd_C"/>
</dbReference>
<dbReference type="Gene3D" id="3.40.1080.20">
    <property type="entry name" value="Acetyl-CoA hydrolase/transferase C-terminal domain"/>
    <property type="match status" value="1"/>
</dbReference>
<evidence type="ECO:0000313" key="5">
    <source>
        <dbReference type="EMBL" id="SUQ14400.1"/>
    </source>
</evidence>
<dbReference type="PANTHER" id="PTHR21432">
    <property type="entry name" value="ACETYL-COA HYDROLASE-RELATED"/>
    <property type="match status" value="1"/>
</dbReference>
<dbReference type="EMBL" id="UHJJ01000006">
    <property type="protein sequence ID" value="SUQ14400.1"/>
    <property type="molecule type" value="Genomic_DNA"/>
</dbReference>
<dbReference type="Gene3D" id="3.40.1080.10">
    <property type="entry name" value="Glutaconate Coenzyme A-transferase"/>
    <property type="match status" value="1"/>
</dbReference>
<sequence>MQNFKEKYKDKIVSAAEAVMHIKDNDRIAIGHSCGEPRALTKALCDRMEQLKGVETTHMVGMGESGYCTEAANGHIRHNSLFVGTKNERTAIKEGRADYTPRYFSRIPALFTDGSLPTDVALVQVSTPDKHGYVSFGISVDYTYTAAKVAKLKIAQVNKHMPRCHGECFMHISEFDYLVEEDTPLLELGRKELTDVEKKIGQNCASLIKDGDTLQLGIGALPDAVLLSLKDKKDLGIHSEMFSDGVVELIEAGVITNKKKNFNPGKLVATFLMGSKKLYDFIDDNPMVYMASADYTNDPYIIAKNDNLISINSCLQVDFMGQVSAESIGTMQISGVGGQVDFVRGANMSKGGKSIIAMTSTAKGGSVSKIVPMLEQGAAVTTGRNDVAYIVTEYGVADLRGKSLRERARALIMIAHPNFKEELIGHWEERFQSKWQDISEE</sequence>
<dbReference type="InterPro" id="IPR038460">
    <property type="entry name" value="AcetylCoA_hyd_C_sf"/>
</dbReference>
<organism evidence="5 6">
    <name type="scientific">Faecalicatena contorta</name>
    <dbReference type="NCBI Taxonomy" id="39482"/>
    <lineage>
        <taxon>Bacteria</taxon>
        <taxon>Bacillati</taxon>
        <taxon>Bacillota</taxon>
        <taxon>Clostridia</taxon>
        <taxon>Lachnospirales</taxon>
        <taxon>Lachnospiraceae</taxon>
        <taxon>Faecalicatena</taxon>
    </lineage>
</organism>
<accession>A0A315ZWS7</accession>
<evidence type="ECO:0000256" key="1">
    <source>
        <dbReference type="ARBA" id="ARBA00009632"/>
    </source>
</evidence>
<proteinExistence type="inferred from homology"/>
<dbReference type="SUPFAM" id="SSF100950">
    <property type="entry name" value="NagB/RpiA/CoA transferase-like"/>
    <property type="match status" value="2"/>
</dbReference>
<dbReference type="OrthoDB" id="9801795at2"/>
<dbReference type="AlphaFoldDB" id="A0A315ZWS7"/>
<dbReference type="Pfam" id="PF02550">
    <property type="entry name" value="AcetylCoA_hydro"/>
    <property type="match status" value="1"/>
</dbReference>
<evidence type="ECO:0000259" key="3">
    <source>
        <dbReference type="Pfam" id="PF02550"/>
    </source>
</evidence>
<dbReference type="Pfam" id="PF13336">
    <property type="entry name" value="AcetylCoA_hyd_C"/>
    <property type="match status" value="1"/>
</dbReference>
<evidence type="ECO:0000256" key="2">
    <source>
        <dbReference type="ARBA" id="ARBA00022679"/>
    </source>
</evidence>
<protein>
    <submittedName>
        <fullName evidence="5">4-hydroxybutyrate CoA-transferase</fullName>
    </submittedName>
</protein>
<dbReference type="InterPro" id="IPR046433">
    <property type="entry name" value="ActCoA_hydro"/>
</dbReference>
<evidence type="ECO:0000259" key="4">
    <source>
        <dbReference type="Pfam" id="PF13336"/>
    </source>
</evidence>
<name>A0A315ZWS7_9FIRM</name>
<evidence type="ECO:0000313" key="6">
    <source>
        <dbReference type="Proteomes" id="UP000254051"/>
    </source>
</evidence>
<dbReference type="GO" id="GO:0008775">
    <property type="term" value="F:acetate CoA-transferase activity"/>
    <property type="evidence" value="ECO:0007669"/>
    <property type="project" value="InterPro"/>
</dbReference>
<keyword evidence="2 5" id="KW-0808">Transferase</keyword>
<feature type="domain" description="Acetyl-CoA hydrolase/transferase C-terminal" evidence="4">
    <location>
        <begin position="274"/>
        <end position="424"/>
    </location>
</feature>
<feature type="domain" description="Acetyl-CoA hydrolase/transferase N-terminal" evidence="3">
    <location>
        <begin position="8"/>
        <end position="182"/>
    </location>
</feature>
<gene>
    <name evidence="5" type="ORF">SAMN05216529_10692</name>
</gene>
<dbReference type="PANTHER" id="PTHR21432:SF20">
    <property type="entry name" value="ACETYL-COA HYDROLASE"/>
    <property type="match status" value="1"/>
</dbReference>